<dbReference type="PANTHER" id="PTHR42943">
    <property type="entry name" value="GLUTATHIONE S-TRANSFERASE KAPPA"/>
    <property type="match status" value="1"/>
</dbReference>
<feature type="domain" description="DSBA-like thioredoxin" evidence="1">
    <location>
        <begin position="247"/>
        <end position="427"/>
    </location>
</feature>
<dbReference type="InterPro" id="IPR036249">
    <property type="entry name" value="Thioredoxin-like_sf"/>
</dbReference>
<accession>A0A418XUW2</accession>
<protein>
    <submittedName>
        <fullName evidence="2">2-hydroxychromene-2-carboxylate isomerase</fullName>
    </submittedName>
</protein>
<comment type="caution">
    <text evidence="2">The sequence shown here is derived from an EMBL/GenBank/DDBJ whole genome shotgun (WGS) entry which is preliminary data.</text>
</comment>
<keyword evidence="3" id="KW-1185">Reference proteome</keyword>
<dbReference type="EMBL" id="QYYA01000005">
    <property type="protein sequence ID" value="RJG16489.1"/>
    <property type="molecule type" value="Genomic_DNA"/>
</dbReference>
<evidence type="ECO:0000313" key="2">
    <source>
        <dbReference type="EMBL" id="RJG16489.1"/>
    </source>
</evidence>
<evidence type="ECO:0000313" key="3">
    <source>
        <dbReference type="Proteomes" id="UP000283734"/>
    </source>
</evidence>
<dbReference type="Gene3D" id="3.40.30.10">
    <property type="entry name" value="Glutaredoxin"/>
    <property type="match status" value="2"/>
</dbReference>
<keyword evidence="2" id="KW-0413">Isomerase</keyword>
<dbReference type="OrthoDB" id="5244108at2"/>
<proteinExistence type="predicted"/>
<dbReference type="AlphaFoldDB" id="A0A418XUW2"/>
<dbReference type="GO" id="GO:0016491">
    <property type="term" value="F:oxidoreductase activity"/>
    <property type="evidence" value="ECO:0007669"/>
    <property type="project" value="InterPro"/>
</dbReference>
<organism evidence="2 3">
    <name type="scientific">Alcanivorax profundi</name>
    <dbReference type="NCBI Taxonomy" id="2338368"/>
    <lineage>
        <taxon>Bacteria</taxon>
        <taxon>Pseudomonadati</taxon>
        <taxon>Pseudomonadota</taxon>
        <taxon>Gammaproteobacteria</taxon>
        <taxon>Oceanospirillales</taxon>
        <taxon>Alcanivoracaceae</taxon>
        <taxon>Alcanivorax</taxon>
    </lineage>
</organism>
<dbReference type="Proteomes" id="UP000283734">
    <property type="component" value="Unassembled WGS sequence"/>
</dbReference>
<reference evidence="2 3" key="1">
    <citation type="submission" date="2018-09" db="EMBL/GenBank/DDBJ databases">
        <title>Alcanivorax profundi sp. nov., isolated from 1000 m-depth seawater of the Mariana Trench.</title>
        <authorList>
            <person name="Liu J."/>
        </authorList>
    </citation>
    <scope>NUCLEOTIDE SEQUENCE [LARGE SCALE GENOMIC DNA]</scope>
    <source>
        <strain evidence="2 3">MTEO17</strain>
    </source>
</reference>
<evidence type="ECO:0000259" key="1">
    <source>
        <dbReference type="Pfam" id="PF01323"/>
    </source>
</evidence>
<sequence length="440" mass="50929">MSLKHKLMPYVARLITSESLQQLRRRLREWRRVLRRQPHQATFYFRIDDPYSVLMAQVLPRFARHFGITITPRVMLYLDQQMYPAADMLEELAPRDALQLAELHELTFPKDWQLPPREVSLAATRCLLKHEGDERFWSLAAALADALWRHDHDKLEALLCEHGQMAADRAQLALEARRDQFLADGHYLTGTLHYQGEWYWSVERLDHLAHRLNDLGLGTQDWPLPYGRAKRARLKDAIPALKDSPLVLYFSFRSPYSYVALSRTYALADHYGLTLKIRPVLPMVMRGLSVPRAKRFYILKDAAREARLHQVPFGKVCDPVGAGVERCMAIWPFAEKEGRLREWLRAAATGIWSQGINAASDNGLKFLVENAGLDWKRARRWLDDDSWRDRAEDNRNAMMAAGSWGVPSFMTQDDMVWGQDRFAIIERSLLASTSRHKTTP</sequence>
<dbReference type="InterPro" id="IPR001853">
    <property type="entry name" value="DSBA-like_thioredoxin_dom"/>
</dbReference>
<dbReference type="RefSeq" id="WP_022984740.1">
    <property type="nucleotide sequence ID" value="NZ_CAXGPP010000016.1"/>
</dbReference>
<dbReference type="GO" id="GO:0016853">
    <property type="term" value="F:isomerase activity"/>
    <property type="evidence" value="ECO:0007669"/>
    <property type="project" value="UniProtKB-KW"/>
</dbReference>
<dbReference type="PANTHER" id="PTHR42943:SF2">
    <property type="entry name" value="GLUTATHIONE S-TRANSFERASE KAPPA 1"/>
    <property type="match status" value="1"/>
</dbReference>
<dbReference type="SUPFAM" id="SSF52833">
    <property type="entry name" value="Thioredoxin-like"/>
    <property type="match status" value="2"/>
</dbReference>
<dbReference type="Pfam" id="PF01323">
    <property type="entry name" value="DSBA"/>
    <property type="match status" value="1"/>
</dbReference>
<name>A0A418XUW2_9GAMM</name>
<dbReference type="InterPro" id="IPR051924">
    <property type="entry name" value="GST_Kappa/NadH"/>
</dbReference>
<gene>
    <name evidence="2" type="ORF">D4A39_14665</name>
</gene>